<feature type="domain" description="SGNH hydrolase-type esterase" evidence="2">
    <location>
        <begin position="57"/>
        <end position="232"/>
    </location>
</feature>
<evidence type="ECO:0000256" key="1">
    <source>
        <dbReference type="SAM" id="MobiDB-lite"/>
    </source>
</evidence>
<dbReference type="Proteomes" id="UP000198999">
    <property type="component" value="Unassembled WGS sequence"/>
</dbReference>
<evidence type="ECO:0000313" key="4">
    <source>
        <dbReference type="Proteomes" id="UP000198999"/>
    </source>
</evidence>
<name>A0A1H9C582_9FLAO</name>
<dbReference type="RefSeq" id="WP_092575708.1">
    <property type="nucleotide sequence ID" value="NZ_FOFN01000001.1"/>
</dbReference>
<dbReference type="Gene3D" id="3.40.50.1110">
    <property type="entry name" value="SGNH hydrolase"/>
    <property type="match status" value="1"/>
</dbReference>
<dbReference type="PANTHER" id="PTHR30383:SF5">
    <property type="entry name" value="SGNH HYDROLASE-TYPE ESTERASE DOMAIN-CONTAINING PROTEIN"/>
    <property type="match status" value="1"/>
</dbReference>
<dbReference type="OrthoDB" id="158267at2"/>
<feature type="region of interest" description="Disordered" evidence="1">
    <location>
        <begin position="29"/>
        <end position="49"/>
    </location>
</feature>
<reference evidence="3 4" key="1">
    <citation type="submission" date="2016-10" db="EMBL/GenBank/DDBJ databases">
        <authorList>
            <person name="de Groot N.N."/>
        </authorList>
    </citation>
    <scope>NUCLEOTIDE SEQUENCE [LARGE SCALE GENOMIC DNA]</scope>
    <source>
        <strain evidence="3 4">DSM 21035</strain>
    </source>
</reference>
<protein>
    <submittedName>
        <fullName evidence="3">Lysophospholipase L1</fullName>
    </submittedName>
</protein>
<dbReference type="PANTHER" id="PTHR30383">
    <property type="entry name" value="THIOESTERASE 1/PROTEASE 1/LYSOPHOSPHOLIPASE L1"/>
    <property type="match status" value="1"/>
</dbReference>
<gene>
    <name evidence="3" type="ORF">SAMN05421824_0808</name>
</gene>
<dbReference type="STRING" id="419940.SAMN05421824_0808"/>
<keyword evidence="4" id="KW-1185">Reference proteome</keyword>
<dbReference type="AlphaFoldDB" id="A0A1H9C582"/>
<dbReference type="GO" id="GO:0004622">
    <property type="term" value="F:phosphatidylcholine lysophospholipase activity"/>
    <property type="evidence" value="ECO:0007669"/>
    <property type="project" value="TreeGrafter"/>
</dbReference>
<dbReference type="InterPro" id="IPR051532">
    <property type="entry name" value="Ester_Hydrolysis_Enzymes"/>
</dbReference>
<accession>A0A1H9C582</accession>
<dbReference type="PROSITE" id="PS51257">
    <property type="entry name" value="PROKAR_LIPOPROTEIN"/>
    <property type="match status" value="1"/>
</dbReference>
<sequence length="252" mass="28017">MKLNFPLLWIGLIFLVTIGCSANSELNTETPEMEIDDQTKPDDTNPENQSTLKILSLGDSYTIGESVCATCRFPEQLKDSIKEKIADREVELKVIARTGWTTTALKSAISNETLAEDYDLATLLIGVNNQFQGIPFEIFEKEFPELVAEATKYASGKKANLIVVSIPDYAFTPFGNGNLAISQGINTYNNYIQNYCNENNITYVFITDITRQGIENPNLVASDGLHPSTFAYTQFVSRMLPHALEKIGYSTD</sequence>
<evidence type="ECO:0000259" key="2">
    <source>
        <dbReference type="Pfam" id="PF13472"/>
    </source>
</evidence>
<organism evidence="3 4">
    <name type="scientific">Hyunsoonleella jejuensis</name>
    <dbReference type="NCBI Taxonomy" id="419940"/>
    <lineage>
        <taxon>Bacteria</taxon>
        <taxon>Pseudomonadati</taxon>
        <taxon>Bacteroidota</taxon>
        <taxon>Flavobacteriia</taxon>
        <taxon>Flavobacteriales</taxon>
        <taxon>Flavobacteriaceae</taxon>
    </lineage>
</organism>
<dbReference type="CDD" id="cd01832">
    <property type="entry name" value="SGNH_hydrolase_like_1"/>
    <property type="match status" value="1"/>
</dbReference>
<dbReference type="SUPFAM" id="SSF52266">
    <property type="entry name" value="SGNH hydrolase"/>
    <property type="match status" value="1"/>
</dbReference>
<proteinExistence type="predicted"/>
<dbReference type="Pfam" id="PF13472">
    <property type="entry name" value="Lipase_GDSL_2"/>
    <property type="match status" value="1"/>
</dbReference>
<dbReference type="InterPro" id="IPR013830">
    <property type="entry name" value="SGNH_hydro"/>
</dbReference>
<dbReference type="EMBL" id="FOFN01000001">
    <property type="protein sequence ID" value="SEP96400.1"/>
    <property type="molecule type" value="Genomic_DNA"/>
</dbReference>
<evidence type="ECO:0000313" key="3">
    <source>
        <dbReference type="EMBL" id="SEP96400.1"/>
    </source>
</evidence>
<dbReference type="InterPro" id="IPR036514">
    <property type="entry name" value="SGNH_hydro_sf"/>
</dbReference>